<dbReference type="AlphaFoldDB" id="G7GRH2"/>
<sequence length="353" mass="36082">MPDSPDRTPDDSGADADHTVGGATGHGCANASGCYCPGRARQATSDLDALLATPGFAGSVLDTPVCELAANLSLLDRVVGVTVAGPVIMNDVGVHSTPGEMGGPLRSDDAHISLRINPARLGKALVTEPAAHVPPTLRIFDADGNTAHATYLTEHSDRLAFEALSLVAPQAGTDAAPSDAGPPEVRATGSAPSSAPDDDQIALFDALLDDGGAGRLTRLAGPDAAVSSPSLGSAVRVDVERVIPALEHAALLGMPVTLCAVAAGCLQMRHAALDGCREHNGTMVIASGTARVMINFNLVEHCWITWTQGACGRTGAIELYDRHGRCSLVATQTGPVATIASEAWDQLISDLAA</sequence>
<organism evidence="2 3">
    <name type="scientific">Gordonia amarae NBRC 15530</name>
    <dbReference type="NCBI Taxonomy" id="1075090"/>
    <lineage>
        <taxon>Bacteria</taxon>
        <taxon>Bacillati</taxon>
        <taxon>Actinomycetota</taxon>
        <taxon>Actinomycetes</taxon>
        <taxon>Mycobacteriales</taxon>
        <taxon>Gordoniaceae</taxon>
        <taxon>Gordonia</taxon>
    </lineage>
</organism>
<accession>G7GRH2</accession>
<dbReference type="eggNOG" id="COG3720">
    <property type="taxonomic scope" value="Bacteria"/>
</dbReference>
<dbReference type="EMBL" id="BAED01000048">
    <property type="protein sequence ID" value="GAB06197.1"/>
    <property type="molecule type" value="Genomic_DNA"/>
</dbReference>
<evidence type="ECO:0000256" key="1">
    <source>
        <dbReference type="SAM" id="MobiDB-lite"/>
    </source>
</evidence>
<protein>
    <submittedName>
        <fullName evidence="2">Uncharacterized protein</fullName>
    </submittedName>
</protein>
<comment type="caution">
    <text evidence="2">The sequence shown here is derived from an EMBL/GenBank/DDBJ whole genome shotgun (WGS) entry which is preliminary data.</text>
</comment>
<proteinExistence type="predicted"/>
<dbReference type="STRING" id="1075090.GOAMR_48_01080"/>
<name>G7GRH2_9ACTN</name>
<dbReference type="Proteomes" id="UP000006023">
    <property type="component" value="Unassembled WGS sequence"/>
</dbReference>
<reference evidence="2 3" key="1">
    <citation type="submission" date="2011-11" db="EMBL/GenBank/DDBJ databases">
        <title>Whole genome shotgun sequence of Gordonia amarae NBRC 15530.</title>
        <authorList>
            <person name="Takarada H."/>
            <person name="Hosoyama A."/>
            <person name="Tsuchikane K."/>
            <person name="Katsumata H."/>
            <person name="Yamazaki S."/>
            <person name="Fujita N."/>
        </authorList>
    </citation>
    <scope>NUCLEOTIDE SEQUENCE [LARGE SCALE GENOMIC DNA]</scope>
    <source>
        <strain evidence="2 3">NBRC 15530</strain>
    </source>
</reference>
<dbReference type="RefSeq" id="WP_005188759.1">
    <property type="nucleotide sequence ID" value="NZ_BAED01000048.1"/>
</dbReference>
<dbReference type="Gene3D" id="3.40.1570.10">
    <property type="entry name" value="HemS/ChuS/ChuX like domains"/>
    <property type="match status" value="2"/>
</dbReference>
<evidence type="ECO:0000313" key="2">
    <source>
        <dbReference type="EMBL" id="GAB06197.1"/>
    </source>
</evidence>
<feature type="region of interest" description="Disordered" evidence="1">
    <location>
        <begin position="172"/>
        <end position="197"/>
    </location>
</feature>
<dbReference type="InterPro" id="IPR053733">
    <property type="entry name" value="Heme_Transport_Util_sf"/>
</dbReference>
<keyword evidence="3" id="KW-1185">Reference proteome</keyword>
<dbReference type="SUPFAM" id="SSF144064">
    <property type="entry name" value="Heme iron utilization protein-like"/>
    <property type="match status" value="1"/>
</dbReference>
<gene>
    <name evidence="2" type="ORF">GOAMR_48_01080</name>
</gene>
<evidence type="ECO:0000313" key="3">
    <source>
        <dbReference type="Proteomes" id="UP000006023"/>
    </source>
</evidence>